<organism evidence="3">
    <name type="scientific">Hexamita inflata</name>
    <dbReference type="NCBI Taxonomy" id="28002"/>
    <lineage>
        <taxon>Eukaryota</taxon>
        <taxon>Metamonada</taxon>
        <taxon>Diplomonadida</taxon>
        <taxon>Hexamitidae</taxon>
        <taxon>Hexamitinae</taxon>
        <taxon>Hexamita</taxon>
    </lineage>
</organism>
<dbReference type="Proteomes" id="UP001642409">
    <property type="component" value="Unassembled WGS sequence"/>
</dbReference>
<evidence type="ECO:0000313" key="3">
    <source>
        <dbReference type="EMBL" id="CAI9963107.1"/>
    </source>
</evidence>
<evidence type="ECO:0000313" key="2">
    <source>
        <dbReference type="EMBL" id="CAI9921522.1"/>
    </source>
</evidence>
<evidence type="ECO:0000313" key="5">
    <source>
        <dbReference type="EMBL" id="CAL6058041.1"/>
    </source>
</evidence>
<accession>A0AA86QYV5</accession>
<evidence type="ECO:0000313" key="4">
    <source>
        <dbReference type="EMBL" id="CAL6048014.1"/>
    </source>
</evidence>
<feature type="coiled-coil region" evidence="1">
    <location>
        <begin position="640"/>
        <end position="668"/>
    </location>
</feature>
<protein>
    <submittedName>
        <fullName evidence="4">Hypothetical_protein</fullName>
    </submittedName>
</protein>
<evidence type="ECO:0000256" key="1">
    <source>
        <dbReference type="SAM" id="Coils"/>
    </source>
</evidence>
<gene>
    <name evidence="4" type="ORF">HINF_LOCUS42487</name>
    <name evidence="5" type="ORF">HINF_LOCUS47931</name>
    <name evidence="3" type="ORF">HINF_LOCUS50752</name>
    <name evidence="2" type="ORF">HINF_LOCUS9167</name>
</gene>
<dbReference type="AlphaFoldDB" id="A0AA86QYV5"/>
<comment type="caution">
    <text evidence="3">The sequence shown here is derived from an EMBL/GenBank/DDBJ whole genome shotgun (WGS) entry which is preliminary data.</text>
</comment>
<name>A0AA86QYV5_9EUKA</name>
<keyword evidence="1" id="KW-0175">Coiled coil</keyword>
<feature type="coiled-coil region" evidence="1">
    <location>
        <begin position="548"/>
        <end position="575"/>
    </location>
</feature>
<dbReference type="EMBL" id="CATOUU010000226">
    <property type="protein sequence ID" value="CAI9921522.1"/>
    <property type="molecule type" value="Genomic_DNA"/>
</dbReference>
<sequence>MIIYFEGSNNNEFLYTDFQYFNELQLIDKEEYDFQPTVSFVVPGTLLDNTKIIMRTKYEAIDDQGQLSIKDTGDYIVELPKEYGTRQTEMIYLTEIAELMQVQLSQKVNKDYMVQAGTEWLQKHLQARFRITGLETTIKFPEESYWLAKLLGAKTFKSNKFTAGQIYRDGKLINVDEEGNELEANGLIKQLFNKTMYKTNSEQNVTFDYTMYINLIKTVHVTCYYISKQTVLAKYKQYIILKHTLDVTPLARVKVTSDLICTISRDQLFKGLQICFCDEDFHEIPMDINTFYELELNISKSRKRAQLEIDLKTISEGERQRKARQQQDEIFRAQQWALEEFKLNYQNNFEQHKQNNQIVDQYVNIMTQNTELLNEKEQKLQAGHITLVNQKQDQIALQKYKEFYDEELNKLNQAKSYENQLYKQSTDFNLQQHDQMKAAKELSQFYQEQLAGNPKYVYQKNFERIIGVQKRLLMIMDKKHGVYDTVEDIGAENVKERDRVNSIQSTNLKPLAQTAFQELIIKRNALIQALNDGLIDKKTADEQYEVFKLKYNDKLNRYQTEVEKLQDEYNEDAATDEAYKAYQMNLKYNQRKALNPQATIRQVEGELSNEMYQKALQAINQKYHNNKGQEATIASSKDFINSLQNKIQQSEQMKFEQEQARLRQLQEQQRQEQYINTLLGYLSPPEIEAYNRQGQDYKNQELARLHNMHQQTLQQQQQQNLDAINEFYVHPDDLEQ</sequence>
<dbReference type="EMBL" id="CAXDID020000218">
    <property type="protein sequence ID" value="CAL6058041.1"/>
    <property type="molecule type" value="Genomic_DNA"/>
</dbReference>
<dbReference type="EMBL" id="CATOUU010000964">
    <property type="protein sequence ID" value="CAI9963107.1"/>
    <property type="molecule type" value="Genomic_DNA"/>
</dbReference>
<reference evidence="3" key="1">
    <citation type="submission" date="2023-06" db="EMBL/GenBank/DDBJ databases">
        <authorList>
            <person name="Kurt Z."/>
        </authorList>
    </citation>
    <scope>NUCLEOTIDE SEQUENCE</scope>
</reference>
<evidence type="ECO:0000313" key="6">
    <source>
        <dbReference type="Proteomes" id="UP001642409"/>
    </source>
</evidence>
<reference evidence="4 6" key="2">
    <citation type="submission" date="2024-07" db="EMBL/GenBank/DDBJ databases">
        <authorList>
            <person name="Akdeniz Z."/>
        </authorList>
    </citation>
    <scope>NUCLEOTIDE SEQUENCE [LARGE SCALE GENOMIC DNA]</scope>
</reference>
<dbReference type="EMBL" id="CAXDID020000173">
    <property type="protein sequence ID" value="CAL6048014.1"/>
    <property type="molecule type" value="Genomic_DNA"/>
</dbReference>
<keyword evidence="6" id="KW-1185">Reference proteome</keyword>
<proteinExistence type="predicted"/>